<dbReference type="WBParaSite" id="Hba_19605">
    <property type="protein sequence ID" value="Hba_19605"/>
    <property type="gene ID" value="Hba_19605"/>
</dbReference>
<keyword evidence="1" id="KW-1185">Reference proteome</keyword>
<accession>A0A1I7XQ52</accession>
<dbReference type="Proteomes" id="UP000095283">
    <property type="component" value="Unplaced"/>
</dbReference>
<name>A0A1I7XQ52_HETBA</name>
<dbReference type="AlphaFoldDB" id="A0A1I7XQ52"/>
<sequence>MMDLTITVQFTHSTDASISDLDASDLNIRVKDRSGDDVVTTAKRNRIGGLFKETPIKGLLKESAADTLKRPLTGVCSTLDERSLSPEVNLSLPRTEFDAIARAPHLSASQLHGMLQVDIFASKHPQLAKIDDLGRLFT</sequence>
<protein>
    <submittedName>
        <fullName evidence="2">FH2 domain-containing protein</fullName>
    </submittedName>
</protein>
<proteinExistence type="predicted"/>
<evidence type="ECO:0000313" key="1">
    <source>
        <dbReference type="Proteomes" id="UP000095283"/>
    </source>
</evidence>
<reference evidence="2" key="1">
    <citation type="submission" date="2016-11" db="UniProtKB">
        <authorList>
            <consortium name="WormBaseParasite"/>
        </authorList>
    </citation>
    <scope>IDENTIFICATION</scope>
</reference>
<organism evidence="1 2">
    <name type="scientific">Heterorhabditis bacteriophora</name>
    <name type="common">Entomopathogenic nematode worm</name>
    <dbReference type="NCBI Taxonomy" id="37862"/>
    <lineage>
        <taxon>Eukaryota</taxon>
        <taxon>Metazoa</taxon>
        <taxon>Ecdysozoa</taxon>
        <taxon>Nematoda</taxon>
        <taxon>Chromadorea</taxon>
        <taxon>Rhabditida</taxon>
        <taxon>Rhabditina</taxon>
        <taxon>Rhabditomorpha</taxon>
        <taxon>Strongyloidea</taxon>
        <taxon>Heterorhabditidae</taxon>
        <taxon>Heterorhabditis</taxon>
    </lineage>
</organism>
<evidence type="ECO:0000313" key="2">
    <source>
        <dbReference type="WBParaSite" id="Hba_19605"/>
    </source>
</evidence>